<dbReference type="EMBL" id="CP021235">
    <property type="protein sequence ID" value="ARS35404.1"/>
    <property type="molecule type" value="Genomic_DNA"/>
</dbReference>
<evidence type="ECO:0000256" key="1">
    <source>
        <dbReference type="ARBA" id="ARBA00022448"/>
    </source>
</evidence>
<feature type="domain" description="ABC transporter" evidence="4">
    <location>
        <begin position="2"/>
        <end position="238"/>
    </location>
</feature>
<protein>
    <submittedName>
        <fullName evidence="5">ABC transporter ATP-binding protein</fullName>
    </submittedName>
</protein>
<keyword evidence="3 5" id="KW-0067">ATP-binding</keyword>
<dbReference type="KEGG" id="pact:CA264_08100"/>
<dbReference type="Gene3D" id="3.40.50.300">
    <property type="entry name" value="P-loop containing nucleotide triphosphate hydrolases"/>
    <property type="match status" value="1"/>
</dbReference>
<accession>A0A1X9YRD3</accession>
<dbReference type="SUPFAM" id="SSF52540">
    <property type="entry name" value="P-loop containing nucleoside triphosphate hydrolases"/>
    <property type="match status" value="1"/>
</dbReference>
<reference evidence="6" key="1">
    <citation type="submission" date="2017-05" db="EMBL/GenBank/DDBJ databases">
        <authorList>
            <person name="Ray J."/>
            <person name="Price M."/>
            <person name="Deutschbauer A."/>
        </authorList>
    </citation>
    <scope>NUCLEOTIDE SEQUENCE [LARGE SCALE GENOMIC DNA]</scope>
    <source>
        <strain evidence="6">DSM 19842</strain>
    </source>
</reference>
<dbReference type="PROSITE" id="PS50893">
    <property type="entry name" value="ABC_TRANSPORTER_2"/>
    <property type="match status" value="1"/>
</dbReference>
<dbReference type="GO" id="GO:0016887">
    <property type="term" value="F:ATP hydrolysis activity"/>
    <property type="evidence" value="ECO:0007669"/>
    <property type="project" value="InterPro"/>
</dbReference>
<keyword evidence="2" id="KW-0547">Nucleotide-binding</keyword>
<evidence type="ECO:0000313" key="5">
    <source>
        <dbReference type="EMBL" id="ARS35404.1"/>
    </source>
</evidence>
<proteinExistence type="predicted"/>
<dbReference type="Pfam" id="PF00005">
    <property type="entry name" value="ABC_tran"/>
    <property type="match status" value="1"/>
</dbReference>
<evidence type="ECO:0000256" key="2">
    <source>
        <dbReference type="ARBA" id="ARBA00022741"/>
    </source>
</evidence>
<gene>
    <name evidence="5" type="ORF">CA264_08100</name>
</gene>
<sequence>MIEIHNIHKSFGDKKVLDGISGVFETGKTNLLLGASGTGKSVLLKCIVGLIKPDIGSVTFDGTYFTNNKLDIRQEIRRKIGMLFQSSALFDSMSVEQNVEFPLKMLSDMPKDERMDRVNFCLQRVGLENSNKKMPSELSGGMKKRVGIARAIAPNCTYLFCDEPNSGLDPLTAIKIDELIAEITAEYGITTIVVTHDMNSVIEIGEKIMFLYEGKKIWEGTRDDILDTDVRELNDFIFANRLMRDAKKIEEEEEEAEQNSQNKE</sequence>
<dbReference type="PROSITE" id="PS00211">
    <property type="entry name" value="ABC_TRANSPORTER_1"/>
    <property type="match status" value="1"/>
</dbReference>
<keyword evidence="6" id="KW-1185">Reference proteome</keyword>
<dbReference type="OrthoDB" id="1115710at2"/>
<dbReference type="InterPro" id="IPR003593">
    <property type="entry name" value="AAA+_ATPase"/>
</dbReference>
<dbReference type="GO" id="GO:0005524">
    <property type="term" value="F:ATP binding"/>
    <property type="evidence" value="ECO:0007669"/>
    <property type="project" value="UniProtKB-KW"/>
</dbReference>
<dbReference type="InterPro" id="IPR027417">
    <property type="entry name" value="P-loop_NTPase"/>
</dbReference>
<organism evidence="5 6">
    <name type="scientific">Pontibacter actiniarum</name>
    <dbReference type="NCBI Taxonomy" id="323450"/>
    <lineage>
        <taxon>Bacteria</taxon>
        <taxon>Pseudomonadati</taxon>
        <taxon>Bacteroidota</taxon>
        <taxon>Cytophagia</taxon>
        <taxon>Cytophagales</taxon>
        <taxon>Hymenobacteraceae</taxon>
        <taxon>Pontibacter</taxon>
    </lineage>
</organism>
<evidence type="ECO:0000313" key="6">
    <source>
        <dbReference type="Proteomes" id="UP000266292"/>
    </source>
</evidence>
<dbReference type="SMART" id="SM00382">
    <property type="entry name" value="AAA"/>
    <property type="match status" value="1"/>
</dbReference>
<dbReference type="RefSeq" id="WP_025606192.1">
    <property type="nucleotide sequence ID" value="NZ_CP021235.1"/>
</dbReference>
<evidence type="ECO:0000259" key="4">
    <source>
        <dbReference type="PROSITE" id="PS50893"/>
    </source>
</evidence>
<dbReference type="AlphaFoldDB" id="A0A1X9YRD3"/>
<dbReference type="PANTHER" id="PTHR43023">
    <property type="entry name" value="PROTEIN TRIGALACTOSYLDIACYLGLYCEROL 3, CHLOROPLASTIC"/>
    <property type="match status" value="1"/>
</dbReference>
<dbReference type="Proteomes" id="UP000266292">
    <property type="component" value="Chromosome"/>
</dbReference>
<dbReference type="InterPro" id="IPR017871">
    <property type="entry name" value="ABC_transporter-like_CS"/>
</dbReference>
<keyword evidence="1" id="KW-0813">Transport</keyword>
<dbReference type="InterPro" id="IPR003439">
    <property type="entry name" value="ABC_transporter-like_ATP-bd"/>
</dbReference>
<dbReference type="PANTHER" id="PTHR43023:SF6">
    <property type="entry name" value="INTERMEMBRANE PHOSPHOLIPID TRANSPORT SYSTEM ATP-BINDING PROTEIN MLAF"/>
    <property type="match status" value="1"/>
</dbReference>
<name>A0A1X9YRD3_9BACT</name>
<dbReference type="STRING" id="709015.GCA_000472485_01626"/>
<evidence type="ECO:0000256" key="3">
    <source>
        <dbReference type="ARBA" id="ARBA00022840"/>
    </source>
</evidence>